<feature type="domain" description="BCAS3 WD40" evidence="4">
    <location>
        <begin position="85"/>
        <end position="286"/>
    </location>
</feature>
<organism evidence="5 6">
    <name type="scientific">Taxus chinensis</name>
    <name type="common">Chinese yew</name>
    <name type="synonym">Taxus wallichiana var. chinensis</name>
    <dbReference type="NCBI Taxonomy" id="29808"/>
    <lineage>
        <taxon>Eukaryota</taxon>
        <taxon>Viridiplantae</taxon>
        <taxon>Streptophyta</taxon>
        <taxon>Embryophyta</taxon>
        <taxon>Tracheophyta</taxon>
        <taxon>Spermatophyta</taxon>
        <taxon>Pinopsida</taxon>
        <taxon>Pinidae</taxon>
        <taxon>Conifers II</taxon>
        <taxon>Cupressales</taxon>
        <taxon>Taxaceae</taxon>
        <taxon>Taxus</taxon>
    </lineage>
</organism>
<proteinExistence type="predicted"/>
<gene>
    <name evidence="5" type="ORF">KI387_017912</name>
</gene>
<dbReference type="InterPro" id="IPR045142">
    <property type="entry name" value="BCAS3-like"/>
</dbReference>
<dbReference type="GO" id="GO:0042594">
    <property type="term" value="P:response to starvation"/>
    <property type="evidence" value="ECO:0007669"/>
    <property type="project" value="TreeGrafter"/>
</dbReference>
<reference evidence="5 6" key="1">
    <citation type="journal article" date="2021" name="Nat. Plants">
        <title>The Taxus genome provides insights into paclitaxel biosynthesis.</title>
        <authorList>
            <person name="Xiong X."/>
            <person name="Gou J."/>
            <person name="Liao Q."/>
            <person name="Li Y."/>
            <person name="Zhou Q."/>
            <person name="Bi G."/>
            <person name="Li C."/>
            <person name="Du R."/>
            <person name="Wang X."/>
            <person name="Sun T."/>
            <person name="Guo L."/>
            <person name="Liang H."/>
            <person name="Lu P."/>
            <person name="Wu Y."/>
            <person name="Zhang Z."/>
            <person name="Ro D.K."/>
            <person name="Shang Y."/>
            <person name="Huang S."/>
            <person name="Yan J."/>
        </authorList>
    </citation>
    <scope>NUCLEOTIDE SEQUENCE [LARGE SCALE GENOMIC DNA]</scope>
    <source>
        <strain evidence="5">Ta-2019</strain>
    </source>
</reference>
<accession>A0AA38GJV3</accession>
<evidence type="ECO:0000256" key="1">
    <source>
        <dbReference type="ARBA" id="ARBA00004329"/>
    </source>
</evidence>
<dbReference type="GO" id="GO:0000407">
    <property type="term" value="C:phagophore assembly site"/>
    <property type="evidence" value="ECO:0007669"/>
    <property type="project" value="UniProtKB-SubCell"/>
</dbReference>
<dbReference type="GO" id="GO:0006914">
    <property type="term" value="P:autophagy"/>
    <property type="evidence" value="ECO:0007669"/>
    <property type="project" value="InterPro"/>
</dbReference>
<dbReference type="InterPro" id="IPR048382">
    <property type="entry name" value="BCAS3_WD40"/>
</dbReference>
<dbReference type="PANTHER" id="PTHR13268">
    <property type="entry name" value="BREAST CARCINOMA AMPLIFIED SEQUENCE 3"/>
    <property type="match status" value="1"/>
</dbReference>
<feature type="domain" description="BCAS3 WD40" evidence="4">
    <location>
        <begin position="384"/>
        <end position="510"/>
    </location>
</feature>
<dbReference type="SMART" id="SM00320">
    <property type="entry name" value="WD40"/>
    <property type="match status" value="3"/>
</dbReference>
<evidence type="ECO:0000313" key="6">
    <source>
        <dbReference type="Proteomes" id="UP000824469"/>
    </source>
</evidence>
<dbReference type="InterPro" id="IPR036322">
    <property type="entry name" value="WD40_repeat_dom_sf"/>
</dbReference>
<feature type="compositionally biased region" description="Low complexity" evidence="2">
    <location>
        <begin position="19"/>
        <end position="33"/>
    </location>
</feature>
<name>A0AA38GJV3_TAXCH</name>
<evidence type="ECO:0000256" key="2">
    <source>
        <dbReference type="SAM" id="MobiDB-lite"/>
    </source>
</evidence>
<comment type="caution">
    <text evidence="5">The sequence shown here is derived from an EMBL/GenBank/DDBJ whole genome shotgun (WGS) entry which is preliminary data.</text>
</comment>
<evidence type="ECO:0000259" key="3">
    <source>
        <dbReference type="Pfam" id="PF12490"/>
    </source>
</evidence>
<dbReference type="InterPro" id="IPR001680">
    <property type="entry name" value="WD40_rpt"/>
</dbReference>
<feature type="region of interest" description="Disordered" evidence="2">
    <location>
        <begin position="1"/>
        <end position="33"/>
    </location>
</feature>
<keyword evidence="6" id="KW-1185">Reference proteome</keyword>
<feature type="domain" description="BCAS3" evidence="3">
    <location>
        <begin position="648"/>
        <end position="792"/>
    </location>
</feature>
<dbReference type="Proteomes" id="UP000824469">
    <property type="component" value="Unassembled WGS sequence"/>
</dbReference>
<dbReference type="AlphaFoldDB" id="A0AA38GJV3"/>
<dbReference type="OMA" id="TIQKWDV"/>
<evidence type="ECO:0000313" key="5">
    <source>
        <dbReference type="EMBL" id="KAH9323273.1"/>
    </source>
</evidence>
<comment type="subcellular location">
    <subcellularLocation>
        <location evidence="1">Preautophagosomal structure</location>
    </subcellularLocation>
</comment>
<dbReference type="EMBL" id="JAHRHJ020000003">
    <property type="protein sequence ID" value="KAH9323273.1"/>
    <property type="molecule type" value="Genomic_DNA"/>
</dbReference>
<dbReference type="InterPro" id="IPR022175">
    <property type="entry name" value="BCAS3_dom"/>
</dbReference>
<protein>
    <recommendedName>
        <fullName evidence="7">BCAS3 domain-containing protein</fullName>
    </recommendedName>
</protein>
<dbReference type="SUPFAM" id="SSF50978">
    <property type="entry name" value="WD40 repeat-like"/>
    <property type="match status" value="1"/>
</dbReference>
<evidence type="ECO:0000259" key="4">
    <source>
        <dbReference type="Pfam" id="PF21034"/>
    </source>
</evidence>
<dbReference type="Gene3D" id="2.130.10.10">
    <property type="entry name" value="YVTN repeat-like/Quinoprotein amine dehydrogenase"/>
    <property type="match status" value="1"/>
</dbReference>
<evidence type="ECO:0008006" key="7">
    <source>
        <dbReference type="Google" id="ProtNLM"/>
    </source>
</evidence>
<dbReference type="Pfam" id="PF21034">
    <property type="entry name" value="BCAS3_WD40"/>
    <property type="match status" value="2"/>
</dbReference>
<dbReference type="PANTHER" id="PTHR13268:SF0">
    <property type="entry name" value="BCAS3 MICROTUBULE ASSOCIATED CELL MIGRATION FACTOR"/>
    <property type="match status" value="1"/>
</dbReference>
<sequence>MRNAGNDNKLQPGRGGQGSNRSSSSSSSSSHGRGFFPTSLRVIQNYLRSATSVASTVRSAGASVASSLSLPEDDSHRDQVQWAGFDKLEVGANVVRSVLLLGFMHGFQVWDVEDVDDVRELISKQDGRVAFLQMQPRPITTEQADERFNAARPLLLVVTGDGTPAGGNVQSGYGSGYGGGAGNPPQPGSNNFVPTVVLFYSLRSHSYVHVLRFRQAVYTVRCSARFVAIALASQIRCYDAVTLEDTFSVLTYPIPQGVHVAGNINIGYGPLAVGPRWLAYAGNQGLYSNTGRISPQHLTPSPGVSPSTSPANGSLVAHYAKESSKQIAAGIVTLGDMGYKTFTKYYSELLPDGANSPRSGSPSWRHSGNGLPGHAHEPDYAGTVIVRDYVSKSVVAQFRAHTSPLSALCFDPSGTLLVTASVHGHNLNVFRIMPFLGGNGSSSAGFDVNASYVHLYKLSRGVTNAVIQDISFSDDSHWIAISSSRGTSHLFAISPFGGAVSLHTHEGTCVDESRVSLLVPSRTIQWWSSPGPLRANQQSLPQPAPPVTLSVVSRIKNGNGGWRGTVSGAAAVATGRTTSTGAIAAFFRNGGGGGMQSDIGNFSSKDELWVFSPSGHVMQYALRLSNGVETGYSSDIASGIGGTSCEPILEQNLRVVVETLRKWDVCQIPIRVEREEDINELCKNVASSEQTGKNGVGGYRNGIVPPYSREIGKGGINLEEKHHWYLSNAEVQMLQARSPIWAKSEVYFQVLRPECMDAGLFNEDAYSGEIEIERVPTRAVEVRTKDLIPVFDNFQDFKEVQGERALLRGSLAGAKNLNTNQHKDECTQDILNGMSLGCVPIQRSSSGSSCGSVGGFPVGHTIIANGYHHVQQDSQEHLEGMFYSDSLTMLRQHLPCPTSSEKAALLESSKDYKVKNMDLNGKSTSEVANPTTLWQQPMDIPRSNRASDCNIQAHENSVQMNSCSRSLPANGYGFGKKHVKNDVTDAVGLIFEGHIVHDIVSAKLDLGCHLRSKVSSAKNENHSTTSELHVKGISTQHLNENHMHGMDLAINSCTGDQFQSDNGMVGGIQNTYHCSTMEDSISGEHEEDAWEGGMFPFCDEGKFLLYLPL</sequence>
<dbReference type="Pfam" id="PF12490">
    <property type="entry name" value="BCAS3"/>
    <property type="match status" value="1"/>
</dbReference>
<dbReference type="InterPro" id="IPR015943">
    <property type="entry name" value="WD40/YVTN_repeat-like_dom_sf"/>
</dbReference>